<keyword evidence="3" id="KW-1185">Reference proteome</keyword>
<evidence type="ECO:0000313" key="3">
    <source>
        <dbReference type="Proteomes" id="UP000829354"/>
    </source>
</evidence>
<organism evidence="2 3">
    <name type="scientific">Caenorhabditis briggsae</name>
    <dbReference type="NCBI Taxonomy" id="6238"/>
    <lineage>
        <taxon>Eukaryota</taxon>
        <taxon>Metazoa</taxon>
        <taxon>Ecdysozoa</taxon>
        <taxon>Nematoda</taxon>
        <taxon>Chromadorea</taxon>
        <taxon>Rhabditida</taxon>
        <taxon>Rhabditina</taxon>
        <taxon>Rhabditomorpha</taxon>
        <taxon>Rhabditoidea</taxon>
        <taxon>Rhabditidae</taxon>
        <taxon>Peloderinae</taxon>
        <taxon>Caenorhabditis</taxon>
    </lineage>
</organism>
<evidence type="ECO:0008006" key="4">
    <source>
        <dbReference type="Google" id="ProtNLM"/>
    </source>
</evidence>
<dbReference type="InterPro" id="IPR046347">
    <property type="entry name" value="bZIP_sf"/>
</dbReference>
<dbReference type="GO" id="GO:0003700">
    <property type="term" value="F:DNA-binding transcription factor activity"/>
    <property type="evidence" value="ECO:0007669"/>
    <property type="project" value="InterPro"/>
</dbReference>
<dbReference type="SUPFAM" id="SSF57959">
    <property type="entry name" value="Leucine zipper domain"/>
    <property type="match status" value="1"/>
</dbReference>
<dbReference type="GO" id="GO:0006351">
    <property type="term" value="P:DNA-templated transcription"/>
    <property type="evidence" value="ECO:0007669"/>
    <property type="project" value="InterPro"/>
</dbReference>
<dbReference type="AlphaFoldDB" id="A0AAE9FAQ5"/>
<dbReference type="Proteomes" id="UP000829354">
    <property type="component" value="Chromosome X"/>
</dbReference>
<protein>
    <recommendedName>
        <fullName evidence="4">BZIP domain-containing protein</fullName>
    </recommendedName>
</protein>
<dbReference type="PANTHER" id="PTHR23334">
    <property type="entry name" value="CCAAT/ENHANCER BINDING PROTEIN"/>
    <property type="match status" value="1"/>
</dbReference>
<accession>A0AAE9FAQ5</accession>
<feature type="compositionally biased region" description="Polar residues" evidence="1">
    <location>
        <begin position="1"/>
        <end position="17"/>
    </location>
</feature>
<dbReference type="InterPro" id="IPR031106">
    <property type="entry name" value="C/EBP"/>
</dbReference>
<reference evidence="2 3" key="1">
    <citation type="submission" date="2022-04" db="EMBL/GenBank/DDBJ databases">
        <title>Chromosome-level reference genomes for two strains of Caenorhabditis briggsae: an improved platform for comparative genomics.</title>
        <authorList>
            <person name="Stevens L."/>
            <person name="Andersen E."/>
        </authorList>
    </citation>
    <scope>NUCLEOTIDE SEQUENCE [LARGE SCALE GENOMIC DNA]</scope>
    <source>
        <strain evidence="2">VX34</strain>
        <tissue evidence="2">Whole-organism</tissue>
    </source>
</reference>
<feature type="region of interest" description="Disordered" evidence="1">
    <location>
        <begin position="180"/>
        <end position="215"/>
    </location>
</feature>
<feature type="region of interest" description="Disordered" evidence="1">
    <location>
        <begin position="301"/>
        <end position="325"/>
    </location>
</feature>
<proteinExistence type="predicted"/>
<feature type="compositionally biased region" description="Basic and acidic residues" evidence="1">
    <location>
        <begin position="244"/>
        <end position="270"/>
    </location>
</feature>
<dbReference type="EMBL" id="CP092625">
    <property type="protein sequence ID" value="UMM38912.1"/>
    <property type="molecule type" value="Genomic_DNA"/>
</dbReference>
<gene>
    <name evidence="2" type="ORF">L5515_016181</name>
</gene>
<dbReference type="Gene3D" id="1.20.5.170">
    <property type="match status" value="1"/>
</dbReference>
<feature type="region of interest" description="Disordered" evidence="1">
    <location>
        <begin position="1"/>
        <end position="20"/>
    </location>
</feature>
<evidence type="ECO:0000313" key="2">
    <source>
        <dbReference type="EMBL" id="UMM38912.1"/>
    </source>
</evidence>
<evidence type="ECO:0000256" key="1">
    <source>
        <dbReference type="SAM" id="MobiDB-lite"/>
    </source>
</evidence>
<sequence>MFSKLNYSNQMNNNQPKPYSAMPMKNPQICRLQGEQIRGLTDLPDNGASTSAAGAFTRQDSLALAASLQQRDRERNPVDFMETELDLDNYLQCFTDLDVPVDNVDFDDAELQKVNILYDGERPYEPPVLNEYERHVAYGPGFRNAEDFDPDEYKMNCELKAEAEAAAERERRIIKRPSYNKYKDYSPDTSDLSDDDNDYYYNPNSKNRAGDGLANFKPQTKARKYNLKAADEKAQPTYKLKRARNNDAVRKSRNKAKELQKKREDEHDKMKKRIAELEGLLASEREARKRSEDLLETFLRNKAPKEQKVSGRLILETPSNYNRQH</sequence>
<name>A0AAE9FAQ5_CAEBR</name>
<feature type="region of interest" description="Disordered" evidence="1">
    <location>
        <begin position="242"/>
        <end position="270"/>
    </location>
</feature>
<dbReference type="PANTHER" id="PTHR23334:SF43">
    <property type="entry name" value="CCAAT_ENHANCER-BINDING PROTEIN HOMOLOG 1-RELATED"/>
    <property type="match status" value="1"/>
</dbReference>